<evidence type="ECO:0000313" key="3">
    <source>
        <dbReference type="Proteomes" id="UP001186944"/>
    </source>
</evidence>
<proteinExistence type="predicted"/>
<protein>
    <submittedName>
        <fullName evidence="2">Uncharacterized protein</fullName>
    </submittedName>
</protein>
<reference evidence="2" key="1">
    <citation type="submission" date="2019-08" db="EMBL/GenBank/DDBJ databases">
        <title>The improved chromosome-level genome for the pearl oyster Pinctada fucata martensii using PacBio sequencing and Hi-C.</title>
        <authorList>
            <person name="Zheng Z."/>
        </authorList>
    </citation>
    <scope>NUCLEOTIDE SEQUENCE</scope>
    <source>
        <strain evidence="2">ZZ-2019</strain>
        <tissue evidence="2">Adductor muscle</tissue>
    </source>
</reference>
<evidence type="ECO:0000313" key="2">
    <source>
        <dbReference type="EMBL" id="KAK3103545.1"/>
    </source>
</evidence>
<dbReference type="InterPro" id="IPR028994">
    <property type="entry name" value="Integrin_alpha_N"/>
</dbReference>
<gene>
    <name evidence="2" type="ORF">FSP39_020030</name>
</gene>
<keyword evidence="3" id="KW-1185">Reference proteome</keyword>
<evidence type="ECO:0000256" key="1">
    <source>
        <dbReference type="SAM" id="SignalP"/>
    </source>
</evidence>
<name>A0AA89C0L5_PINIB</name>
<feature type="chain" id="PRO_5041651826" evidence="1">
    <location>
        <begin position="20"/>
        <end position="432"/>
    </location>
</feature>
<sequence>MDFTSALCLLSLCLTNAFAAVQIRRVGQFSMTNAAFTNLYENKNATNPREKYDLILSSFSGNPFTGGTVEYVRGVGNWMNRLSSTQTQTLANRMSWPNEIAGVPVNIFGKRMVAVPDGFLVPFKGDGHIYLIDVSSSVPGGPYKLTDHTEGQWFYHRVVWKDMDGDGDMDILTCRAREPVISLFSSKDSELLWLENPASHSYSSPWKQHVITHGPDVYLRNLKIATPNGTFDAVVTTEFFTKKLSIHWTTDSQNRWTDSSKIHSRTIDATPGAMFDVEICDVNNDGKLDLLTTSNGNNGSVIIYEIPTDFRTQAFRRHVVATGFSPREKGTGKGAPGSSFCIHSTTGDHKNDRPLILVSGDDDGRAYIMEPTSSDSNNWSYSKRAFYDTGSGTVGQMAFADVDGDGYVDIFVPSYTVGEVLVYTFAPYIAFG</sequence>
<dbReference type="AlphaFoldDB" id="A0AA89C0L5"/>
<organism evidence="2 3">
    <name type="scientific">Pinctada imbricata</name>
    <name type="common">Atlantic pearl-oyster</name>
    <name type="synonym">Pinctada martensii</name>
    <dbReference type="NCBI Taxonomy" id="66713"/>
    <lineage>
        <taxon>Eukaryota</taxon>
        <taxon>Metazoa</taxon>
        <taxon>Spiralia</taxon>
        <taxon>Lophotrochozoa</taxon>
        <taxon>Mollusca</taxon>
        <taxon>Bivalvia</taxon>
        <taxon>Autobranchia</taxon>
        <taxon>Pteriomorphia</taxon>
        <taxon>Pterioida</taxon>
        <taxon>Pterioidea</taxon>
        <taxon>Pteriidae</taxon>
        <taxon>Pinctada</taxon>
    </lineage>
</organism>
<keyword evidence="1" id="KW-0732">Signal</keyword>
<dbReference type="SUPFAM" id="SSF69318">
    <property type="entry name" value="Integrin alpha N-terminal domain"/>
    <property type="match status" value="1"/>
</dbReference>
<accession>A0AA89C0L5</accession>
<dbReference type="Gene3D" id="2.130.10.130">
    <property type="entry name" value="Integrin alpha, N-terminal"/>
    <property type="match status" value="1"/>
</dbReference>
<dbReference type="EMBL" id="VSWD01000005">
    <property type="protein sequence ID" value="KAK3103545.1"/>
    <property type="molecule type" value="Genomic_DNA"/>
</dbReference>
<dbReference type="Proteomes" id="UP001186944">
    <property type="component" value="Unassembled WGS sequence"/>
</dbReference>
<comment type="caution">
    <text evidence="2">The sequence shown here is derived from an EMBL/GenBank/DDBJ whole genome shotgun (WGS) entry which is preliminary data.</text>
</comment>
<dbReference type="PANTHER" id="PTHR35836">
    <property type="entry name" value="VCBS REPEAT-CONTAINING PROTEIN"/>
    <property type="match status" value="1"/>
</dbReference>
<dbReference type="PANTHER" id="PTHR35836:SF1">
    <property type="entry name" value="VCBS REPEAT-CONTAINING PROTEIN"/>
    <property type="match status" value="1"/>
</dbReference>
<feature type="signal peptide" evidence="1">
    <location>
        <begin position="1"/>
        <end position="19"/>
    </location>
</feature>